<protein>
    <submittedName>
        <fullName evidence="12">Methyl-accepting chemotaxis transducer protein</fullName>
    </submittedName>
</protein>
<feature type="transmembrane region" description="Helical" evidence="10">
    <location>
        <begin position="300"/>
        <end position="321"/>
    </location>
</feature>
<dbReference type="Gene3D" id="1.10.287.950">
    <property type="entry name" value="Methyl-accepting chemotaxis protein"/>
    <property type="match status" value="1"/>
</dbReference>
<evidence type="ECO:0000256" key="9">
    <source>
        <dbReference type="SAM" id="MobiDB-lite"/>
    </source>
</evidence>
<dbReference type="Proteomes" id="UP000002332">
    <property type="component" value="Plasmid pQBR103"/>
</dbReference>
<evidence type="ECO:0000256" key="6">
    <source>
        <dbReference type="ARBA" id="ARBA00023136"/>
    </source>
</evidence>
<evidence type="ECO:0000259" key="11">
    <source>
        <dbReference type="PROSITE" id="PS50111"/>
    </source>
</evidence>
<feature type="region of interest" description="Disordered" evidence="9">
    <location>
        <begin position="571"/>
        <end position="591"/>
    </location>
</feature>
<feature type="transmembrane region" description="Helical" evidence="10">
    <location>
        <begin position="20"/>
        <end position="39"/>
    </location>
</feature>
<evidence type="ECO:0000256" key="8">
    <source>
        <dbReference type="PROSITE-ProRule" id="PRU00284"/>
    </source>
</evidence>
<dbReference type="SUPFAM" id="SSF58104">
    <property type="entry name" value="Methyl-accepting chemotaxis protein (MCP) signaling domain"/>
    <property type="match status" value="1"/>
</dbReference>
<evidence type="ECO:0000256" key="1">
    <source>
        <dbReference type="ARBA" id="ARBA00004236"/>
    </source>
</evidence>
<comment type="subcellular location">
    <subcellularLocation>
        <location evidence="1">Cell membrane</location>
    </subcellularLocation>
</comment>
<evidence type="ECO:0000256" key="3">
    <source>
        <dbReference type="ARBA" id="ARBA00022481"/>
    </source>
</evidence>
<evidence type="ECO:0000256" key="10">
    <source>
        <dbReference type="SAM" id="Phobius"/>
    </source>
</evidence>
<organism evidence="12 13">
    <name type="scientific">Pseudomonas fluorescens (strain SBW25)</name>
    <dbReference type="NCBI Taxonomy" id="216595"/>
    <lineage>
        <taxon>Bacteria</taxon>
        <taxon>Pseudomonadati</taxon>
        <taxon>Pseudomonadota</taxon>
        <taxon>Gammaproteobacteria</taxon>
        <taxon>Pseudomonadales</taxon>
        <taxon>Pseudomonadaceae</taxon>
        <taxon>Pseudomonas</taxon>
    </lineage>
</organism>
<keyword evidence="2" id="KW-1003">Cell membrane</keyword>
<evidence type="ECO:0000256" key="5">
    <source>
        <dbReference type="ARBA" id="ARBA00022989"/>
    </source>
</evidence>
<keyword evidence="7 8" id="KW-0807">Transducer</keyword>
<dbReference type="PATRIC" id="fig|216595.4.peg.240"/>
<dbReference type="PROSITE" id="PS50111">
    <property type="entry name" value="CHEMOTAXIS_TRANSDUC_2"/>
    <property type="match status" value="1"/>
</dbReference>
<evidence type="ECO:0000256" key="4">
    <source>
        <dbReference type="ARBA" id="ARBA00022692"/>
    </source>
</evidence>
<dbReference type="GO" id="GO:0005886">
    <property type="term" value="C:plasma membrane"/>
    <property type="evidence" value="ECO:0007669"/>
    <property type="project" value="UniProtKB-SubCell"/>
</dbReference>
<feature type="domain" description="Methyl-accepting transducer" evidence="11">
    <location>
        <begin position="400"/>
        <end position="659"/>
    </location>
</feature>
<sequence>MTSLDPHPRLDSMSNNSSIVSLATIMVLLSGGAAGYTGYQFLKNNTQQGFLLKASYQAQTSAMQAIYLAERAATDSSYNSDMANLENVVEKAFAALRNGDPVRGIEPAPPVVLANLESLQKVWAEISPSISQIVSQRTVTDQYSRTLADTQRTAAEALKAAKEARASLEASSAGPQIKGQLAKAVSSLEEGQQALSSDGAINSDTLRAAASAFSQYVTTLARLGQSLPKDQDFMTPLVKSYREAESVVRLVQKTIDNASGVSENIPHAKTIWNVRDRVSSSAASLIGSVEALPDSRPMGITIVAGLGGLTLLLSIISMLMMRSITSSRTESIETQGRHQEVSISTRSKHLKLLLDEIELVGQGKLNTRLTEDNEATRDIAKGLNKTFGNFATILDEVKETIIGLSAATEQTLITEQNVAQNRGEQDKAIEHISQLFGDLSQFINQIEDMTLETQQISDDMVQKVASGESSVTQVHDNILELQQQTLSIQHRSKHMIESFQVLETIAQVVAEVASRAAMLSFNANLMADELQDKGQSIRIANAAKAMSRLSEETKDAVVQINVQLKTMNDAARENQSAVDRAQRETDKLRDRSNVAQDALKDIKDLAGNLTLGAQRATEDTKQLKAKSSDVGDLVDSVNQYSADNSAASEQTAVAIKNVNRQAQDLQSTIAQFSKD</sequence>
<evidence type="ECO:0000313" key="13">
    <source>
        <dbReference type="Proteomes" id="UP000002332"/>
    </source>
</evidence>
<keyword evidence="6 10" id="KW-0472">Membrane</keyword>
<reference evidence="12 13" key="1">
    <citation type="journal article" date="2007" name="ISME J.">
        <title>Sequence-based analysis of pQBR103; a representative of a unique, transfer-proficient mega plasmid resident in the microbial community of sugar beet.</title>
        <authorList>
            <person name="Tett A."/>
            <person name="Spiers A.J."/>
            <person name="Crossman L.C."/>
            <person name="Ager D."/>
            <person name="Ciric L."/>
            <person name="Dow J.M."/>
            <person name="Fry J.C."/>
            <person name="Harris D."/>
            <person name="Lilley A."/>
            <person name="Oliver A."/>
            <person name="Parkhill J."/>
            <person name="Quail M.A."/>
            <person name="Rainey P.B."/>
            <person name="Saunders N.J."/>
            <person name="Seeger K."/>
            <person name="Snyder L.A.S."/>
            <person name="Squares R."/>
            <person name="Thomas C.M."/>
            <person name="Turner S.L."/>
            <person name="Zhang X.-X."/>
            <person name="Field D."/>
            <person name="Bailey M.J."/>
        </authorList>
    </citation>
    <scope>NUCLEOTIDE SEQUENCE [LARGE SCALE GENOMIC DNA]</scope>
    <source>
        <strain evidence="12 13">SBW25</strain>
    </source>
</reference>
<dbReference type="AlphaFoldDB" id="A4V7G8"/>
<dbReference type="PANTHER" id="PTHR32089:SF112">
    <property type="entry name" value="LYSOZYME-LIKE PROTEIN-RELATED"/>
    <property type="match status" value="1"/>
</dbReference>
<evidence type="ECO:0000313" key="12">
    <source>
        <dbReference type="EMBL" id="CAM96505.1"/>
    </source>
</evidence>
<proteinExistence type="predicted"/>
<geneLocation type="plasmid" evidence="12 13">
    <name>pQBR103</name>
</geneLocation>
<evidence type="ECO:0000256" key="2">
    <source>
        <dbReference type="ARBA" id="ARBA00022475"/>
    </source>
</evidence>
<name>A4V7G8_PSEFS</name>
<feature type="compositionally biased region" description="Basic and acidic residues" evidence="9">
    <location>
        <begin position="580"/>
        <end position="591"/>
    </location>
</feature>
<keyword evidence="12" id="KW-0614">Plasmid</keyword>
<dbReference type="InterPro" id="IPR004089">
    <property type="entry name" value="MCPsignal_dom"/>
</dbReference>
<dbReference type="GO" id="GO:0006935">
    <property type="term" value="P:chemotaxis"/>
    <property type="evidence" value="ECO:0007669"/>
    <property type="project" value="UniProtKB-ARBA"/>
</dbReference>
<keyword evidence="5 10" id="KW-1133">Transmembrane helix</keyword>
<dbReference type="PANTHER" id="PTHR32089">
    <property type="entry name" value="METHYL-ACCEPTING CHEMOTAXIS PROTEIN MCPB"/>
    <property type="match status" value="1"/>
</dbReference>
<dbReference type="EMBL" id="AM235768">
    <property type="protein sequence ID" value="CAM96505.1"/>
    <property type="molecule type" value="Genomic_DNA"/>
</dbReference>
<evidence type="ECO:0000256" key="7">
    <source>
        <dbReference type="ARBA" id="ARBA00023224"/>
    </source>
</evidence>
<gene>
    <name evidence="12" type="ordered locus">pQBR0473</name>
</gene>
<dbReference type="GO" id="GO:0007165">
    <property type="term" value="P:signal transduction"/>
    <property type="evidence" value="ECO:0007669"/>
    <property type="project" value="UniProtKB-KW"/>
</dbReference>
<keyword evidence="4 10" id="KW-0812">Transmembrane</keyword>
<accession>A4V7G8</accession>
<keyword evidence="3" id="KW-0488">Methylation</keyword>